<evidence type="ECO:0000256" key="1">
    <source>
        <dbReference type="ARBA" id="ARBA00023015"/>
    </source>
</evidence>
<name>A0AAX3EK58_PAEUR</name>
<dbReference type="Pfam" id="PF00356">
    <property type="entry name" value="LacI"/>
    <property type="match status" value="1"/>
</dbReference>
<dbReference type="SUPFAM" id="SSF47413">
    <property type="entry name" value="lambda repressor-like DNA-binding domains"/>
    <property type="match status" value="1"/>
</dbReference>
<dbReference type="CDD" id="cd01392">
    <property type="entry name" value="HTH_LacI"/>
    <property type="match status" value="1"/>
</dbReference>
<dbReference type="GO" id="GO:0003700">
    <property type="term" value="F:DNA-binding transcription factor activity"/>
    <property type="evidence" value="ECO:0007669"/>
    <property type="project" value="TreeGrafter"/>
</dbReference>
<dbReference type="Proteomes" id="UP001163293">
    <property type="component" value="Chromosome"/>
</dbReference>
<dbReference type="AlphaFoldDB" id="A0AAX3EK58"/>
<dbReference type="InterPro" id="IPR046335">
    <property type="entry name" value="LacI/GalR-like_sensor"/>
</dbReference>
<dbReference type="InterPro" id="IPR028082">
    <property type="entry name" value="Peripla_BP_I"/>
</dbReference>
<reference evidence="5" key="1">
    <citation type="submission" date="2022-07" db="EMBL/GenBank/DDBJ databases">
        <authorList>
            <person name="Wu T."/>
        </authorList>
    </citation>
    <scope>NUCLEOTIDE SEQUENCE</scope>
    <source>
        <strain evidence="5">SD-1</strain>
    </source>
</reference>
<dbReference type="InterPro" id="IPR010982">
    <property type="entry name" value="Lambda_DNA-bd_dom_sf"/>
</dbReference>
<dbReference type="PANTHER" id="PTHR30146:SF153">
    <property type="entry name" value="LACTOSE OPERON REPRESSOR"/>
    <property type="match status" value="1"/>
</dbReference>
<dbReference type="Pfam" id="PF13377">
    <property type="entry name" value="Peripla_BP_3"/>
    <property type="match status" value="1"/>
</dbReference>
<dbReference type="PANTHER" id="PTHR30146">
    <property type="entry name" value="LACI-RELATED TRANSCRIPTIONAL REPRESSOR"/>
    <property type="match status" value="1"/>
</dbReference>
<keyword evidence="1" id="KW-0805">Transcription regulation</keyword>
<evidence type="ECO:0000313" key="5">
    <source>
        <dbReference type="EMBL" id="UYV98053.1"/>
    </source>
</evidence>
<organism evidence="5 6">
    <name type="scientific">Paenarthrobacter ureafaciens</name>
    <dbReference type="NCBI Taxonomy" id="37931"/>
    <lineage>
        <taxon>Bacteria</taxon>
        <taxon>Bacillati</taxon>
        <taxon>Actinomycetota</taxon>
        <taxon>Actinomycetes</taxon>
        <taxon>Micrococcales</taxon>
        <taxon>Micrococcaceae</taxon>
        <taxon>Paenarthrobacter</taxon>
    </lineage>
</organism>
<dbReference type="GO" id="GO:0000976">
    <property type="term" value="F:transcription cis-regulatory region binding"/>
    <property type="evidence" value="ECO:0007669"/>
    <property type="project" value="TreeGrafter"/>
</dbReference>
<feature type="domain" description="HTH lacI-type" evidence="4">
    <location>
        <begin position="12"/>
        <end position="66"/>
    </location>
</feature>
<keyword evidence="6" id="KW-1185">Reference proteome</keyword>
<keyword evidence="2" id="KW-0238">DNA-binding</keyword>
<evidence type="ECO:0000259" key="4">
    <source>
        <dbReference type="PROSITE" id="PS50932"/>
    </source>
</evidence>
<gene>
    <name evidence="5" type="ORF">NL394_02080</name>
</gene>
<accession>A0AAX3EK58</accession>
<dbReference type="EMBL" id="CP101185">
    <property type="protein sequence ID" value="UYV98053.1"/>
    <property type="molecule type" value="Genomic_DNA"/>
</dbReference>
<dbReference type="Gene3D" id="1.10.260.40">
    <property type="entry name" value="lambda repressor-like DNA-binding domains"/>
    <property type="match status" value="1"/>
</dbReference>
<proteinExistence type="predicted"/>
<dbReference type="GeneID" id="79882484"/>
<evidence type="ECO:0000256" key="2">
    <source>
        <dbReference type="ARBA" id="ARBA00023125"/>
    </source>
</evidence>
<dbReference type="CDD" id="cd06267">
    <property type="entry name" value="PBP1_LacI_sugar_binding-like"/>
    <property type="match status" value="1"/>
</dbReference>
<dbReference type="RefSeq" id="WP_069696408.1">
    <property type="nucleotide sequence ID" value="NZ_CP014574.1"/>
</dbReference>
<evidence type="ECO:0000256" key="3">
    <source>
        <dbReference type="ARBA" id="ARBA00023163"/>
    </source>
</evidence>
<dbReference type="Gene3D" id="3.40.50.2300">
    <property type="match status" value="2"/>
</dbReference>
<protein>
    <submittedName>
        <fullName evidence="5">LacI family transcriptional regulator</fullName>
    </submittedName>
</protein>
<sequence length="341" mass="36062">MTDTPNVAAPKPTIRDVASAAGVSKSLVSLVLQGSANVSESRRRAVLEAMEQLGYRPNRLAQRLSGPRSGTVGVMLNDIRNPWFVELLEGLTASLHAAGVSPVLADSYTDNRVGRSSVETLLEQRIDGLVVVGTTLESAAIEDASRNIPVVLAGTREPELPGVDIVVNDDDAGARQATEHLLHLGHRRIAHLQGPGIVGRLRRESFERSMLDAGLEPVVVSGGVSEESAYAAATRLLSRPGRPTAIFAYNDIACIGALSAADDQGLAVPGDLSLVGYDNTYLAKIRHLSLTSVDNGNLAVGVEAGKFILERLTTPDLPARLHQVPSRLQVRGSSGDAPREG</sequence>
<evidence type="ECO:0000313" key="6">
    <source>
        <dbReference type="Proteomes" id="UP001163293"/>
    </source>
</evidence>
<dbReference type="InterPro" id="IPR000843">
    <property type="entry name" value="HTH_LacI"/>
</dbReference>
<keyword evidence="3" id="KW-0804">Transcription</keyword>
<dbReference type="PROSITE" id="PS50932">
    <property type="entry name" value="HTH_LACI_2"/>
    <property type="match status" value="1"/>
</dbReference>
<dbReference type="SUPFAM" id="SSF53822">
    <property type="entry name" value="Periplasmic binding protein-like I"/>
    <property type="match status" value="1"/>
</dbReference>
<dbReference type="SMART" id="SM00354">
    <property type="entry name" value="HTH_LACI"/>
    <property type="match status" value="1"/>
</dbReference>